<dbReference type="Proteomes" id="UP000276133">
    <property type="component" value="Unassembled WGS sequence"/>
</dbReference>
<organism evidence="1 2">
    <name type="scientific">Brachionus plicatilis</name>
    <name type="common">Marine rotifer</name>
    <name type="synonym">Brachionus muelleri</name>
    <dbReference type="NCBI Taxonomy" id="10195"/>
    <lineage>
        <taxon>Eukaryota</taxon>
        <taxon>Metazoa</taxon>
        <taxon>Spiralia</taxon>
        <taxon>Gnathifera</taxon>
        <taxon>Rotifera</taxon>
        <taxon>Eurotatoria</taxon>
        <taxon>Monogononta</taxon>
        <taxon>Pseudotrocha</taxon>
        <taxon>Ploima</taxon>
        <taxon>Brachionidae</taxon>
        <taxon>Brachionus</taxon>
    </lineage>
</organism>
<keyword evidence="2" id="KW-1185">Reference proteome</keyword>
<gene>
    <name evidence="1" type="ORF">BpHYR1_022253</name>
</gene>
<accession>A0A3M7RTI7</accession>
<dbReference type="EMBL" id="REGN01002702">
    <property type="protein sequence ID" value="RNA26627.1"/>
    <property type="molecule type" value="Genomic_DNA"/>
</dbReference>
<evidence type="ECO:0000313" key="1">
    <source>
        <dbReference type="EMBL" id="RNA26627.1"/>
    </source>
</evidence>
<comment type="caution">
    <text evidence="1">The sequence shown here is derived from an EMBL/GenBank/DDBJ whole genome shotgun (WGS) entry which is preliminary data.</text>
</comment>
<proteinExistence type="predicted"/>
<name>A0A3M7RTI7_BRAPC</name>
<evidence type="ECO:0000313" key="2">
    <source>
        <dbReference type="Proteomes" id="UP000276133"/>
    </source>
</evidence>
<sequence length="92" mass="10739">MEYSSLTFSTSQQVKKENNIWIIKNIISLLNSSVNELEHANFIVTNNRNFGKKLNIVPSIEYLGFVINSTLINLQLTNLNRFRNLSFLRRFC</sequence>
<reference evidence="1 2" key="1">
    <citation type="journal article" date="2018" name="Sci. Rep.">
        <title>Genomic signatures of local adaptation to the degree of environmental predictability in rotifers.</title>
        <authorList>
            <person name="Franch-Gras L."/>
            <person name="Hahn C."/>
            <person name="Garcia-Roger E.M."/>
            <person name="Carmona M.J."/>
            <person name="Serra M."/>
            <person name="Gomez A."/>
        </authorList>
    </citation>
    <scope>NUCLEOTIDE SEQUENCE [LARGE SCALE GENOMIC DNA]</scope>
    <source>
        <strain evidence="1">HYR1</strain>
    </source>
</reference>
<dbReference type="AlphaFoldDB" id="A0A3M7RTI7"/>
<protein>
    <submittedName>
        <fullName evidence="1">Uncharacterized protein</fullName>
    </submittedName>
</protein>